<dbReference type="STRING" id="38300.SPRI_4774"/>
<dbReference type="PATRIC" id="fig|38300.4.peg.5006"/>
<sequence>MYATRRRTGTLAGTAVLVTCLLSTLSACGAEASTPRSPAGPPAVSLQVGTSSLGKALATQATAQHAAAQNASAEKAAAKVCTTDPADRPNCLNPGGTIDPQGGDIDGDGVFEQNEPVGPGYKDPRAYDGGRTSGETQCAWLRSQGIAC</sequence>
<keyword evidence="2" id="KW-0732">Signal</keyword>
<accession>A0A0M4DLV7</accession>
<evidence type="ECO:0000256" key="2">
    <source>
        <dbReference type="SAM" id="SignalP"/>
    </source>
</evidence>
<gene>
    <name evidence="3" type="ORF">SPRI_4774</name>
</gene>
<dbReference type="OrthoDB" id="4254683at2"/>
<feature type="region of interest" description="Disordered" evidence="1">
    <location>
        <begin position="83"/>
        <end position="110"/>
    </location>
</feature>
<dbReference type="EMBL" id="CP011340">
    <property type="protein sequence ID" value="ALC23080.1"/>
    <property type="molecule type" value="Genomic_DNA"/>
</dbReference>
<dbReference type="AlphaFoldDB" id="A0A0M4DLV7"/>
<evidence type="ECO:0000256" key="1">
    <source>
        <dbReference type="SAM" id="MobiDB-lite"/>
    </source>
</evidence>
<organism evidence="3">
    <name type="scientific">Streptomyces pristinaespiralis</name>
    <dbReference type="NCBI Taxonomy" id="38300"/>
    <lineage>
        <taxon>Bacteria</taxon>
        <taxon>Bacillati</taxon>
        <taxon>Actinomycetota</taxon>
        <taxon>Actinomycetes</taxon>
        <taxon>Kitasatosporales</taxon>
        <taxon>Streptomycetaceae</taxon>
        <taxon>Streptomyces</taxon>
    </lineage>
</organism>
<dbReference type="PROSITE" id="PS51257">
    <property type="entry name" value="PROKAR_LIPOPROTEIN"/>
    <property type="match status" value="1"/>
</dbReference>
<evidence type="ECO:0000313" key="4">
    <source>
        <dbReference type="Proteomes" id="UP000060513"/>
    </source>
</evidence>
<evidence type="ECO:0000313" key="3">
    <source>
        <dbReference type="EMBL" id="ALC23080.1"/>
    </source>
</evidence>
<dbReference type="Proteomes" id="UP000060513">
    <property type="component" value="Chromosome"/>
</dbReference>
<reference evidence="3 4" key="1">
    <citation type="submission" date="2015-08" db="EMBL/GenBank/DDBJ databases">
        <title>Genome sequence of the pristinamycin over-producing bacterium Streptomyces pristinaespiralis HCCB10218.</title>
        <authorList>
            <person name="Tian J."/>
            <person name="Yang J."/>
            <person name="Li L."/>
            <person name="Ruan L."/>
            <person name="Wei W."/>
            <person name="Zheng G."/>
            <person name="Wei Z."/>
            <person name="Yang S."/>
            <person name="Ge M."/>
            <person name="Jiang W."/>
            <person name="Lu Y."/>
        </authorList>
    </citation>
    <scope>NUCLEOTIDE SEQUENCE [LARGE SCALE GENOMIC DNA]</scope>
    <source>
        <strain evidence="3 4">HCCB 10218</strain>
    </source>
</reference>
<dbReference type="GeneID" id="97234174"/>
<dbReference type="KEGG" id="spri:SPRI_4774"/>
<feature type="chain" id="PRO_5044270191" evidence="2">
    <location>
        <begin position="30"/>
        <end position="148"/>
    </location>
</feature>
<dbReference type="RefSeq" id="WP_005317300.1">
    <property type="nucleotide sequence ID" value="NZ_CP011340.1"/>
</dbReference>
<feature type="signal peptide" evidence="2">
    <location>
        <begin position="1"/>
        <end position="29"/>
    </location>
</feature>
<name>A0A0M4DLV7_STRPR</name>
<proteinExistence type="predicted"/>
<protein>
    <submittedName>
        <fullName evidence="3">Uncharacterized protein</fullName>
    </submittedName>
</protein>
<feature type="compositionally biased region" description="Low complexity" evidence="1">
    <location>
        <begin position="94"/>
        <end position="103"/>
    </location>
</feature>